<comment type="subcellular location">
    <subcellularLocation>
        <location evidence="1">Membrane</location>
        <topology evidence="1">Multi-pass membrane protein</topology>
    </subcellularLocation>
</comment>
<evidence type="ECO:0000256" key="1">
    <source>
        <dbReference type="ARBA" id="ARBA00004141"/>
    </source>
</evidence>
<dbReference type="Proteomes" id="UP001596174">
    <property type="component" value="Unassembled WGS sequence"/>
</dbReference>
<evidence type="ECO:0000259" key="7">
    <source>
        <dbReference type="Pfam" id="PF01061"/>
    </source>
</evidence>
<dbReference type="PANTHER" id="PTHR43077:SF11">
    <property type="entry name" value="TRANSPORT PERMEASE YVFS-RELATED"/>
    <property type="match status" value="1"/>
</dbReference>
<evidence type="ECO:0000313" key="8">
    <source>
        <dbReference type="EMBL" id="MFC5911411.1"/>
    </source>
</evidence>
<dbReference type="InterPro" id="IPR051328">
    <property type="entry name" value="T7SS_ABC-Transporter"/>
</dbReference>
<name>A0ABW1GC43_9ACTN</name>
<protein>
    <submittedName>
        <fullName evidence="8">ABC transporter permease</fullName>
    </submittedName>
</protein>
<dbReference type="PIRSF" id="PIRSF006648">
    <property type="entry name" value="DrrB"/>
    <property type="match status" value="1"/>
</dbReference>
<evidence type="ECO:0000256" key="2">
    <source>
        <dbReference type="ARBA" id="ARBA00022692"/>
    </source>
</evidence>
<evidence type="ECO:0000256" key="3">
    <source>
        <dbReference type="ARBA" id="ARBA00022989"/>
    </source>
</evidence>
<evidence type="ECO:0000313" key="9">
    <source>
        <dbReference type="Proteomes" id="UP001596174"/>
    </source>
</evidence>
<feature type="transmembrane region" description="Helical" evidence="6">
    <location>
        <begin position="95"/>
        <end position="116"/>
    </location>
</feature>
<feature type="domain" description="ABC-2 type transporter transmembrane" evidence="7">
    <location>
        <begin position="3"/>
        <end position="191"/>
    </location>
</feature>
<keyword evidence="9" id="KW-1185">Reference proteome</keyword>
<accession>A0ABW1GC43</accession>
<feature type="transmembrane region" description="Helical" evidence="6">
    <location>
        <begin position="214"/>
        <end position="232"/>
    </location>
</feature>
<feature type="transmembrane region" description="Helical" evidence="6">
    <location>
        <begin position="51"/>
        <end position="74"/>
    </location>
</feature>
<dbReference type="PANTHER" id="PTHR43077">
    <property type="entry name" value="TRANSPORT PERMEASE YVFS-RELATED"/>
    <property type="match status" value="1"/>
</dbReference>
<dbReference type="InterPro" id="IPR013525">
    <property type="entry name" value="ABC2_TM"/>
</dbReference>
<proteinExistence type="predicted"/>
<comment type="caution">
    <text evidence="8">The sequence shown here is derived from an EMBL/GenBank/DDBJ whole genome shotgun (WGS) entry which is preliminary data.</text>
</comment>
<dbReference type="InterPro" id="IPR000412">
    <property type="entry name" value="ABC_2_transport"/>
</dbReference>
<dbReference type="RefSeq" id="WP_380590317.1">
    <property type="nucleotide sequence ID" value="NZ_JBHSQJ010000163.1"/>
</dbReference>
<keyword evidence="4 6" id="KW-0472">Membrane</keyword>
<keyword evidence="2 6" id="KW-0812">Transmembrane</keyword>
<evidence type="ECO:0000256" key="5">
    <source>
        <dbReference type="ARBA" id="ARBA00023251"/>
    </source>
</evidence>
<keyword evidence="3 6" id="KW-1133">Transmembrane helix</keyword>
<evidence type="ECO:0000256" key="4">
    <source>
        <dbReference type="ARBA" id="ARBA00023136"/>
    </source>
</evidence>
<feature type="transmembrane region" description="Helical" evidence="6">
    <location>
        <begin position="18"/>
        <end position="39"/>
    </location>
</feature>
<organism evidence="8 9">
    <name type="scientific">Streptacidiphilus monticola</name>
    <dbReference type="NCBI Taxonomy" id="2161674"/>
    <lineage>
        <taxon>Bacteria</taxon>
        <taxon>Bacillati</taxon>
        <taxon>Actinomycetota</taxon>
        <taxon>Actinomycetes</taxon>
        <taxon>Kitasatosporales</taxon>
        <taxon>Streptomycetaceae</taxon>
        <taxon>Streptacidiphilus</taxon>
    </lineage>
</organism>
<dbReference type="Pfam" id="PF01061">
    <property type="entry name" value="ABC2_membrane"/>
    <property type="match status" value="1"/>
</dbReference>
<keyword evidence="5" id="KW-0046">Antibiotic resistance</keyword>
<evidence type="ECO:0000256" key="6">
    <source>
        <dbReference type="SAM" id="Phobius"/>
    </source>
</evidence>
<reference evidence="9" key="1">
    <citation type="journal article" date="2019" name="Int. J. Syst. Evol. Microbiol.">
        <title>The Global Catalogue of Microorganisms (GCM) 10K type strain sequencing project: providing services to taxonomists for standard genome sequencing and annotation.</title>
        <authorList>
            <consortium name="The Broad Institute Genomics Platform"/>
            <consortium name="The Broad Institute Genome Sequencing Center for Infectious Disease"/>
            <person name="Wu L."/>
            <person name="Ma J."/>
        </authorList>
    </citation>
    <scope>NUCLEOTIDE SEQUENCE [LARGE SCALE GENOMIC DNA]</scope>
    <source>
        <strain evidence="9">JCM 4816</strain>
    </source>
</reference>
<feature type="transmembrane region" description="Helical" evidence="6">
    <location>
        <begin position="162"/>
        <end position="180"/>
    </location>
</feature>
<sequence>MTQLIKLEILRVLRNRRYLFFTVIYPVALYALMVGAYSGATELGGVAVKTYFMISMATFGTVGASLNAAMRISLERKSGWTRQLRLTALPGSSYVTAKLVASGVTTLPAIIGVFLLGAVEGVRFSAGAWIGTAAILWVGGFVFAALGVALGYAAAPDSVQPIVMITYMLMAMAGGTWFRMPDSIQKYFDWTPMALYNQLGRLALPHVHVTSGRVLALAVYLVVFTYFAARLYQRDRKAA</sequence>
<dbReference type="EMBL" id="JBHSQJ010000163">
    <property type="protein sequence ID" value="MFC5911411.1"/>
    <property type="molecule type" value="Genomic_DNA"/>
</dbReference>
<gene>
    <name evidence="8" type="ORF">ACFP3V_29930</name>
</gene>
<feature type="transmembrane region" description="Helical" evidence="6">
    <location>
        <begin position="128"/>
        <end position="155"/>
    </location>
</feature>